<accession>G5INL4</accession>
<dbReference type="SUPFAM" id="SSF48208">
    <property type="entry name" value="Six-hairpin glycosidases"/>
    <property type="match status" value="1"/>
</dbReference>
<dbReference type="AlphaFoldDB" id="G5INL4"/>
<organism evidence="3 4">
    <name type="scientific">Hungatella hathewayi WAL-18680</name>
    <dbReference type="NCBI Taxonomy" id="742737"/>
    <lineage>
        <taxon>Bacteria</taxon>
        <taxon>Bacillati</taxon>
        <taxon>Bacillota</taxon>
        <taxon>Clostridia</taxon>
        <taxon>Lachnospirales</taxon>
        <taxon>Lachnospiraceae</taxon>
        <taxon>Hungatella</taxon>
    </lineage>
</organism>
<dbReference type="InterPro" id="IPR010819">
    <property type="entry name" value="AGE/CE"/>
</dbReference>
<dbReference type="EMBL" id="ADLN01000128">
    <property type="protein sequence ID" value="EHI56888.1"/>
    <property type="molecule type" value="Genomic_DNA"/>
</dbReference>
<dbReference type="PANTHER" id="PTHR15108">
    <property type="entry name" value="N-ACYLGLUCOSAMINE-2-EPIMERASE"/>
    <property type="match status" value="1"/>
</dbReference>
<dbReference type="RefSeq" id="WP_006783080.1">
    <property type="nucleotide sequence ID" value="NZ_CP040506.1"/>
</dbReference>
<evidence type="ECO:0000256" key="1">
    <source>
        <dbReference type="ARBA" id="ARBA00008558"/>
    </source>
</evidence>
<dbReference type="GO" id="GO:0016853">
    <property type="term" value="F:isomerase activity"/>
    <property type="evidence" value="ECO:0007669"/>
    <property type="project" value="UniProtKB-KW"/>
</dbReference>
<evidence type="ECO:0000313" key="4">
    <source>
        <dbReference type="Proteomes" id="UP000005384"/>
    </source>
</evidence>
<dbReference type="InterPro" id="IPR008928">
    <property type="entry name" value="6-hairpin_glycosidase_sf"/>
</dbReference>
<gene>
    <name evidence="3" type="ORF">HMPREF9473_05092</name>
</gene>
<protein>
    <recommendedName>
        <fullName evidence="5">N-acylglucosamine 2-epimerase</fullName>
    </recommendedName>
</protein>
<name>G5INL4_9FIRM</name>
<evidence type="ECO:0000256" key="2">
    <source>
        <dbReference type="ARBA" id="ARBA00023235"/>
    </source>
</evidence>
<dbReference type="GO" id="GO:0005975">
    <property type="term" value="P:carbohydrate metabolic process"/>
    <property type="evidence" value="ECO:0007669"/>
    <property type="project" value="InterPro"/>
</dbReference>
<dbReference type="Pfam" id="PF07221">
    <property type="entry name" value="GlcNAc_2-epim"/>
    <property type="match status" value="1"/>
</dbReference>
<evidence type="ECO:0000313" key="3">
    <source>
        <dbReference type="EMBL" id="EHI56888.1"/>
    </source>
</evidence>
<evidence type="ECO:0008006" key="5">
    <source>
        <dbReference type="Google" id="ProtNLM"/>
    </source>
</evidence>
<dbReference type="Gene3D" id="1.50.10.10">
    <property type="match status" value="1"/>
</dbReference>
<comment type="caution">
    <text evidence="3">The sequence shown here is derived from an EMBL/GenBank/DDBJ whole genome shotgun (WGS) entry which is preliminary data.</text>
</comment>
<dbReference type="PATRIC" id="fig|742737.3.peg.5085"/>
<keyword evidence="2" id="KW-0413">Isomerase</keyword>
<reference evidence="3 4" key="1">
    <citation type="submission" date="2011-08" db="EMBL/GenBank/DDBJ databases">
        <title>The Genome Sequence of Clostridium hathewayi WAL-18680.</title>
        <authorList>
            <consortium name="The Broad Institute Genome Sequencing Platform"/>
            <person name="Earl A."/>
            <person name="Ward D."/>
            <person name="Feldgarden M."/>
            <person name="Gevers D."/>
            <person name="Finegold S.M."/>
            <person name="Summanen P.H."/>
            <person name="Molitoris D.R."/>
            <person name="Song M."/>
            <person name="Daigneault M."/>
            <person name="Allen-Vercoe E."/>
            <person name="Young S.K."/>
            <person name="Zeng Q."/>
            <person name="Gargeya S."/>
            <person name="Fitzgerald M."/>
            <person name="Haas B."/>
            <person name="Abouelleil A."/>
            <person name="Alvarado L."/>
            <person name="Arachchi H.M."/>
            <person name="Berlin A."/>
            <person name="Brown A."/>
            <person name="Chapman S.B."/>
            <person name="Chen Z."/>
            <person name="Dunbar C."/>
            <person name="Freedman E."/>
            <person name="Gearin G."/>
            <person name="Gellesch M."/>
            <person name="Goldberg J."/>
            <person name="Griggs A."/>
            <person name="Gujja S."/>
            <person name="Heiman D."/>
            <person name="Howarth C."/>
            <person name="Larson L."/>
            <person name="Lui A."/>
            <person name="MacDonald P.J.P."/>
            <person name="Montmayeur A."/>
            <person name="Murphy C."/>
            <person name="Neiman D."/>
            <person name="Pearson M."/>
            <person name="Priest M."/>
            <person name="Roberts A."/>
            <person name="Saif S."/>
            <person name="Shea T."/>
            <person name="Shenoy N."/>
            <person name="Sisk P."/>
            <person name="Stolte C."/>
            <person name="Sykes S."/>
            <person name="Wortman J."/>
            <person name="Nusbaum C."/>
            <person name="Birren B."/>
        </authorList>
    </citation>
    <scope>NUCLEOTIDE SEQUENCE [LARGE SCALE GENOMIC DNA]</scope>
    <source>
        <strain evidence="3 4">WAL-18680</strain>
    </source>
</reference>
<keyword evidence="4" id="KW-1185">Reference proteome</keyword>
<sequence length="414" mass="48455">MKTEFYSQHKRELEQIRDEVRAQLLDDVIPFWEKRVVDRECGGYYNCFDREGQLYDTTKQGWFVGRNLYTFSALYNHMEPRKEWLEIAQAGRDYMDTSFYAGDGRFNQELDRDGKVIAGTTSIFTDHFAVKGLYEYIRAASKTEDEKEMMFAKILSDELFCHVKEQDVMRGEGIADGWQKHAVNFMNLIVALESRPLFGNAYEDIIRTCVHKSLYEFANDKYEAPFENIRSDGTPCLEGAGRIVDAGHTMESLWFCMRAGLEFHEPVWIERAGHVMDWVIARCYDETYGGFVQHVDVERSCPEKEFLSTDYHGIPVGWDDKIWWVQAEALFALLMSSILNENERHFTYFKKLYGYVEQYFRDRDYGEWYAVLHRDGSVLCDKKGFALKGAYHIPRCLMQTVTLLDWYLAGDNEG</sequence>
<dbReference type="OrthoDB" id="5141876at2"/>
<proteinExistence type="inferred from homology"/>
<dbReference type="Proteomes" id="UP000005384">
    <property type="component" value="Unassembled WGS sequence"/>
</dbReference>
<dbReference type="HOGENOM" id="CLU_046651_0_1_9"/>
<dbReference type="InterPro" id="IPR012341">
    <property type="entry name" value="6hp_glycosidase-like_sf"/>
</dbReference>
<comment type="similarity">
    <text evidence="1">Belongs to the N-acylglucosamine 2-epimerase family.</text>
</comment>